<protein>
    <recommendedName>
        <fullName evidence="3">MBL fold metallo-hydrolase</fullName>
    </recommendedName>
</protein>
<sequence length="326" mass="36477">MIKPIDRGGLLLPECQLWLDPRKRKSFAVISHAHGDHVASHDCYLATPETIALIRVRNGNAMANRAKVLPFGEVYVGPGYRLRFYPAGHVLGSAMVYIETDAGDTFLYTGDFKTRQGLSAESIEIPQADTLVMETTFGRAEYVFPSFEATCERVHAFCDRAQVDRHTPVLLAYSLGKAQEVLKVLATRSQTLMVHKSIAAINQVYNAYEQVMPQTRPLDFLNMRESIVVMPPAVLKKLPRKDCLVAMVSGWGMNDSAKYRYGVDEVIPLSDHADFPDLLQFVDVVAPQTVYTTHGYQQEFAASLRARGYAAWSLVGEDQLEWAFEP</sequence>
<dbReference type="Gene3D" id="3.60.15.10">
    <property type="entry name" value="Ribonuclease Z/Hydroxyacylglutathione hydrolase-like"/>
    <property type="match status" value="1"/>
</dbReference>
<accession>A0ABU1AJG8</accession>
<gene>
    <name evidence="1" type="ORF">QEH59_11050</name>
</gene>
<evidence type="ECO:0000313" key="1">
    <source>
        <dbReference type="EMBL" id="MDQ8194966.1"/>
    </source>
</evidence>
<dbReference type="PANTHER" id="PTHR11203:SF49">
    <property type="entry name" value="BLL1145 PROTEIN"/>
    <property type="match status" value="1"/>
</dbReference>
<name>A0ABU1AJG8_9BACT</name>
<dbReference type="PANTHER" id="PTHR11203">
    <property type="entry name" value="CLEAVAGE AND POLYADENYLATION SPECIFICITY FACTOR FAMILY MEMBER"/>
    <property type="match status" value="1"/>
</dbReference>
<dbReference type="SUPFAM" id="SSF56281">
    <property type="entry name" value="Metallo-hydrolase/oxidoreductase"/>
    <property type="match status" value="1"/>
</dbReference>
<organism evidence="1 2">
    <name type="scientific">Thalassobacterium sedimentorum</name>
    <dbReference type="NCBI Taxonomy" id="3041258"/>
    <lineage>
        <taxon>Bacteria</taxon>
        <taxon>Pseudomonadati</taxon>
        <taxon>Verrucomicrobiota</taxon>
        <taxon>Opitutia</taxon>
        <taxon>Puniceicoccales</taxon>
        <taxon>Coraliomargaritaceae</taxon>
        <taxon>Thalassobacterium</taxon>
    </lineage>
</organism>
<evidence type="ECO:0000313" key="2">
    <source>
        <dbReference type="Proteomes" id="UP001243717"/>
    </source>
</evidence>
<comment type="caution">
    <text evidence="1">The sequence shown here is derived from an EMBL/GenBank/DDBJ whole genome shotgun (WGS) entry which is preliminary data.</text>
</comment>
<evidence type="ECO:0008006" key="3">
    <source>
        <dbReference type="Google" id="ProtNLM"/>
    </source>
</evidence>
<keyword evidence="2" id="KW-1185">Reference proteome</keyword>
<reference evidence="1 2" key="1">
    <citation type="submission" date="2023-04" db="EMBL/GenBank/DDBJ databases">
        <title>A novel bacteria isolated from coastal sediment.</title>
        <authorList>
            <person name="Liu X.-J."/>
            <person name="Du Z.-J."/>
        </authorList>
    </citation>
    <scope>NUCLEOTIDE SEQUENCE [LARGE SCALE GENOMIC DNA]</scope>
    <source>
        <strain evidence="1 2">SDUM461004</strain>
    </source>
</reference>
<dbReference type="EMBL" id="JARXIC010000016">
    <property type="protein sequence ID" value="MDQ8194966.1"/>
    <property type="molecule type" value="Genomic_DNA"/>
</dbReference>
<dbReference type="RefSeq" id="WP_308985426.1">
    <property type="nucleotide sequence ID" value="NZ_JARXIC010000016.1"/>
</dbReference>
<dbReference type="InterPro" id="IPR050698">
    <property type="entry name" value="MBL"/>
</dbReference>
<proteinExistence type="predicted"/>
<dbReference type="InterPro" id="IPR036866">
    <property type="entry name" value="RibonucZ/Hydroxyglut_hydro"/>
</dbReference>
<dbReference type="Proteomes" id="UP001243717">
    <property type="component" value="Unassembled WGS sequence"/>
</dbReference>